<evidence type="ECO:0000313" key="1">
    <source>
        <dbReference type="EMBL" id="MXU83596.1"/>
    </source>
</evidence>
<organism evidence="1">
    <name type="scientific">Ixodes ricinus</name>
    <name type="common">Common tick</name>
    <name type="synonym">Acarus ricinus</name>
    <dbReference type="NCBI Taxonomy" id="34613"/>
    <lineage>
        <taxon>Eukaryota</taxon>
        <taxon>Metazoa</taxon>
        <taxon>Ecdysozoa</taxon>
        <taxon>Arthropoda</taxon>
        <taxon>Chelicerata</taxon>
        <taxon>Arachnida</taxon>
        <taxon>Acari</taxon>
        <taxon>Parasitiformes</taxon>
        <taxon>Ixodida</taxon>
        <taxon>Ixodoidea</taxon>
        <taxon>Ixodidae</taxon>
        <taxon>Ixodinae</taxon>
        <taxon>Ixodes</taxon>
    </lineage>
</organism>
<reference evidence="1" key="1">
    <citation type="submission" date="2019-12" db="EMBL/GenBank/DDBJ databases">
        <title>An insight into the sialome of adult female Ixodes ricinus ticks feeding for 6 days.</title>
        <authorList>
            <person name="Perner J."/>
            <person name="Ribeiro J.M.C."/>
        </authorList>
    </citation>
    <scope>NUCLEOTIDE SEQUENCE</scope>
    <source>
        <strain evidence="1">Semi-engorged</strain>
        <tissue evidence="1">Salivary glands</tissue>
    </source>
</reference>
<protein>
    <submittedName>
        <fullName evidence="1">Putative secreted protein</fullName>
    </submittedName>
</protein>
<sequence length="76" mass="8450">MLRWSSHWSSSLRGFFTAWPRPATASVAPAGAPTGTDRAQTTATGFWNASPWGQWPQLLIFLRLWPCAADQRAMES</sequence>
<accession>A0A6B0U5U9</accession>
<proteinExistence type="predicted"/>
<name>A0A6B0U5U9_IXORI</name>
<dbReference type="EMBL" id="GIFC01001513">
    <property type="protein sequence ID" value="MXU83596.1"/>
    <property type="molecule type" value="Transcribed_RNA"/>
</dbReference>
<dbReference type="AlphaFoldDB" id="A0A6B0U5U9"/>